<dbReference type="InterPro" id="IPR059106">
    <property type="entry name" value="WHD_MalT"/>
</dbReference>
<dbReference type="Pfam" id="PF00196">
    <property type="entry name" value="GerE"/>
    <property type="match status" value="1"/>
</dbReference>
<keyword evidence="3" id="KW-0804">Transcription</keyword>
<dbReference type="AlphaFoldDB" id="A0A7X2TLI6"/>
<dbReference type="Gene3D" id="1.25.40.10">
    <property type="entry name" value="Tetratricopeptide repeat domain"/>
    <property type="match status" value="1"/>
</dbReference>
<dbReference type="GO" id="GO:0003677">
    <property type="term" value="F:DNA binding"/>
    <property type="evidence" value="ECO:0007669"/>
    <property type="project" value="UniProtKB-KW"/>
</dbReference>
<evidence type="ECO:0000313" key="5">
    <source>
        <dbReference type="EMBL" id="MST67478.1"/>
    </source>
</evidence>
<dbReference type="GO" id="GO:0006355">
    <property type="term" value="P:regulation of DNA-templated transcription"/>
    <property type="evidence" value="ECO:0007669"/>
    <property type="project" value="InterPro"/>
</dbReference>
<evidence type="ECO:0000313" key="6">
    <source>
        <dbReference type="Proteomes" id="UP000440513"/>
    </source>
</evidence>
<dbReference type="PANTHER" id="PTHR44688:SF16">
    <property type="entry name" value="DNA-BINDING TRANSCRIPTIONAL ACTIVATOR DEVR_DOSR"/>
    <property type="match status" value="1"/>
</dbReference>
<sequence>MMRTTGDVYLWPAAAEKKLRMAYQAGLPAYLYGVTGVGKTSLIRHFLEKKEYFYVSALNTTPDDLESEKITAPVIVLDDLYAISDIRLKDAYYQRIQEWMERNDLWVVLISRAPFPAWLLSLRMKYSFVMIGEEDFCLTREQQDEYLERYGLQVSEEQLEKAWAVGRGNPMSLRIFVMENGNLEATMRTVWTYLESHVYDQWDTELQEFFMDISIVKDFTVSLAAMITGNKHVEHMLAQGMETGNFFAKMGEKDGVWRCKDAMRWSMKQRLHKKRSPEQISRLYYNAGLYYEMEGEIAKALEMYKVYDDTDSIFRLLVANARENATIGNYYELRNYYLELPEDLIRENPVLMMGMSLLQSILMNVDESERWYHELEEYQKRAEGSDAREARGRLITLDISLPHRGISGMTELLRAAGVLITDRKVHIPELSVTSNLPSMMNGGKDFCEWSRKDRELAVSLGKIIEFVLGKYGKGLVPLALAESYLEKGQDDYEVMALIQKGRMQAESGGKIEQVFVANGLLCWMYLIRQDLEEALHVMQTFRERCKKEAPKLIANIDTFLCRLHLYRGDTAEILAWLESAPDENREFYILERFRYVTKVRVYLQQGRYEAAYNLLQQLLYYAKEMERTYIRIESTLLLAVTCYKMDRKEWKNLLQEAVSEAESYHFVRILTKEAGLWLPLLKKSREEIYWTDPHFHRQVLEEGKRMAQMYPGYLRIKAEGEVTLSDTARKILRMQAEGDSMNKIAGQLGLAEVTVKYHCRETYRKLGVNGKAAAVNEARKRKLI</sequence>
<dbReference type="EMBL" id="VUMS01000027">
    <property type="protein sequence ID" value="MST67478.1"/>
    <property type="molecule type" value="Genomic_DNA"/>
</dbReference>
<dbReference type="PRINTS" id="PR00038">
    <property type="entry name" value="HTHLUXR"/>
</dbReference>
<keyword evidence="1" id="KW-0805">Transcription regulation</keyword>
<dbReference type="InterPro" id="IPR036388">
    <property type="entry name" value="WH-like_DNA-bd_sf"/>
</dbReference>
<dbReference type="Gene3D" id="1.10.10.10">
    <property type="entry name" value="Winged helix-like DNA-binding domain superfamily/Winged helix DNA-binding domain"/>
    <property type="match status" value="1"/>
</dbReference>
<dbReference type="InterPro" id="IPR000792">
    <property type="entry name" value="Tscrpt_reg_LuxR_C"/>
</dbReference>
<gene>
    <name evidence="5" type="ORF">FYJ57_12315</name>
</gene>
<dbReference type="InterPro" id="IPR011990">
    <property type="entry name" value="TPR-like_helical_dom_sf"/>
</dbReference>
<name>A0A7X2TLI6_9FIRM</name>
<reference evidence="5 6" key="1">
    <citation type="submission" date="2019-08" db="EMBL/GenBank/DDBJ databases">
        <title>In-depth cultivation of the pig gut microbiome towards novel bacterial diversity and tailored functional studies.</title>
        <authorList>
            <person name="Wylensek D."/>
            <person name="Hitch T.C.A."/>
            <person name="Clavel T."/>
        </authorList>
    </citation>
    <scope>NUCLEOTIDE SEQUENCE [LARGE SCALE GENOMIC DNA]</scope>
    <source>
        <strain evidence="5 6">BSM-380-WT-5A</strain>
    </source>
</reference>
<protein>
    <submittedName>
        <fullName evidence="5">Helix-turn-helix transcriptional regulator</fullName>
    </submittedName>
</protein>
<dbReference type="Proteomes" id="UP000440513">
    <property type="component" value="Unassembled WGS sequence"/>
</dbReference>
<evidence type="ECO:0000256" key="2">
    <source>
        <dbReference type="ARBA" id="ARBA00023125"/>
    </source>
</evidence>
<dbReference type="RefSeq" id="WP_154432862.1">
    <property type="nucleotide sequence ID" value="NZ_VUMS01000027.1"/>
</dbReference>
<dbReference type="SUPFAM" id="SSF46894">
    <property type="entry name" value="C-terminal effector domain of the bipartite response regulators"/>
    <property type="match status" value="1"/>
</dbReference>
<dbReference type="SUPFAM" id="SSF52540">
    <property type="entry name" value="P-loop containing nucleoside triphosphate hydrolases"/>
    <property type="match status" value="1"/>
</dbReference>
<dbReference type="PROSITE" id="PS50043">
    <property type="entry name" value="HTH_LUXR_2"/>
    <property type="match status" value="1"/>
</dbReference>
<dbReference type="InterPro" id="IPR027417">
    <property type="entry name" value="P-loop_NTPase"/>
</dbReference>
<dbReference type="PANTHER" id="PTHR44688">
    <property type="entry name" value="DNA-BINDING TRANSCRIPTIONAL ACTIVATOR DEVR_DOSR"/>
    <property type="match status" value="1"/>
</dbReference>
<dbReference type="SUPFAM" id="SSF48452">
    <property type="entry name" value="TPR-like"/>
    <property type="match status" value="1"/>
</dbReference>
<evidence type="ECO:0000256" key="1">
    <source>
        <dbReference type="ARBA" id="ARBA00023015"/>
    </source>
</evidence>
<dbReference type="InterPro" id="IPR016032">
    <property type="entry name" value="Sig_transdc_resp-reg_C-effctor"/>
</dbReference>
<dbReference type="InterPro" id="IPR041617">
    <property type="entry name" value="TPR_MalT"/>
</dbReference>
<feature type="domain" description="HTH luxR-type" evidence="4">
    <location>
        <begin position="717"/>
        <end position="782"/>
    </location>
</feature>
<keyword evidence="2" id="KW-0238">DNA-binding</keyword>
<evidence type="ECO:0000259" key="4">
    <source>
        <dbReference type="PROSITE" id="PS50043"/>
    </source>
</evidence>
<dbReference type="Pfam" id="PF25873">
    <property type="entry name" value="WHD_MalT"/>
    <property type="match status" value="1"/>
</dbReference>
<dbReference type="SMART" id="SM00421">
    <property type="entry name" value="HTH_LUXR"/>
    <property type="match status" value="1"/>
</dbReference>
<dbReference type="CDD" id="cd06170">
    <property type="entry name" value="LuxR_C_like"/>
    <property type="match status" value="1"/>
</dbReference>
<accession>A0A7X2TLI6</accession>
<dbReference type="Pfam" id="PF17874">
    <property type="entry name" value="TPR_MalT"/>
    <property type="match status" value="1"/>
</dbReference>
<evidence type="ECO:0000256" key="3">
    <source>
        <dbReference type="ARBA" id="ARBA00023163"/>
    </source>
</evidence>
<dbReference type="Gene3D" id="3.40.50.300">
    <property type="entry name" value="P-loop containing nucleotide triphosphate hydrolases"/>
    <property type="match status" value="1"/>
</dbReference>
<organism evidence="5 6">
    <name type="scientific">Oliverpabstia intestinalis</name>
    <dbReference type="NCBI Taxonomy" id="2606633"/>
    <lineage>
        <taxon>Bacteria</taxon>
        <taxon>Bacillati</taxon>
        <taxon>Bacillota</taxon>
        <taxon>Clostridia</taxon>
        <taxon>Lachnospirales</taxon>
        <taxon>Lachnospiraceae</taxon>
        <taxon>Oliverpabstia</taxon>
    </lineage>
</organism>
<proteinExistence type="predicted"/>
<comment type="caution">
    <text evidence="5">The sequence shown here is derived from an EMBL/GenBank/DDBJ whole genome shotgun (WGS) entry which is preliminary data.</text>
</comment>
<keyword evidence="6" id="KW-1185">Reference proteome</keyword>